<dbReference type="InterPro" id="IPR020084">
    <property type="entry name" value="NUDIX_hydrolase_CS"/>
</dbReference>
<evidence type="ECO:0000313" key="7">
    <source>
        <dbReference type="EMBL" id="MUN35123.1"/>
    </source>
</evidence>
<sequence>MADDPAASFARARAAAGVLFFDAEDRIMLVEPSYKDYRDIPGGYVEHNETPRQAAVREVAEELGIRAEIGRLLVADWAPNGAEGDKVLFVFDGGSLTADQLSAIRTDPDELVGYHFHDIARIHELTIPRLARRLVHAHAAHQDGTTHYLEHGEPA</sequence>
<evidence type="ECO:0000313" key="8">
    <source>
        <dbReference type="Proteomes" id="UP000432015"/>
    </source>
</evidence>
<dbReference type="InterPro" id="IPR000086">
    <property type="entry name" value="NUDIX_hydrolase_dom"/>
</dbReference>
<dbReference type="PANTHER" id="PTHR43046:SF12">
    <property type="entry name" value="GDP-MANNOSE MANNOSYL HYDROLASE"/>
    <property type="match status" value="1"/>
</dbReference>
<dbReference type="PANTHER" id="PTHR43046">
    <property type="entry name" value="GDP-MANNOSE MANNOSYL HYDROLASE"/>
    <property type="match status" value="1"/>
</dbReference>
<dbReference type="Proteomes" id="UP000432015">
    <property type="component" value="Unassembled WGS sequence"/>
</dbReference>
<dbReference type="SUPFAM" id="SSF55811">
    <property type="entry name" value="Nudix"/>
    <property type="match status" value="1"/>
</dbReference>
<dbReference type="Pfam" id="PF00293">
    <property type="entry name" value="NUDIX"/>
    <property type="match status" value="1"/>
</dbReference>
<keyword evidence="4" id="KW-0460">Magnesium</keyword>
<dbReference type="EMBL" id="WOFH01000001">
    <property type="protein sequence ID" value="MUN35123.1"/>
    <property type="molecule type" value="Genomic_DNA"/>
</dbReference>
<dbReference type="PROSITE" id="PS00893">
    <property type="entry name" value="NUDIX_BOX"/>
    <property type="match status" value="1"/>
</dbReference>
<evidence type="ECO:0000256" key="3">
    <source>
        <dbReference type="ARBA" id="ARBA00022801"/>
    </source>
</evidence>
<dbReference type="GO" id="GO:0016787">
    <property type="term" value="F:hydrolase activity"/>
    <property type="evidence" value="ECO:0007669"/>
    <property type="project" value="UniProtKB-KW"/>
</dbReference>
<reference evidence="7 8" key="1">
    <citation type="submission" date="2019-11" db="EMBL/GenBank/DDBJ databases">
        <authorList>
            <person name="Cao P."/>
        </authorList>
    </citation>
    <scope>NUCLEOTIDE SEQUENCE [LARGE SCALE GENOMIC DNA]</scope>
    <source>
        <strain evidence="7 8">NEAU-AAG5</strain>
    </source>
</reference>
<keyword evidence="3 5" id="KW-0378">Hydrolase</keyword>
<evidence type="ECO:0000256" key="5">
    <source>
        <dbReference type="RuleBase" id="RU003476"/>
    </source>
</evidence>
<gene>
    <name evidence="7" type="ORF">GNZ18_00680</name>
</gene>
<dbReference type="AlphaFoldDB" id="A0A7K1KSK6"/>
<protein>
    <submittedName>
        <fullName evidence="7">NUDIX domain-containing protein</fullName>
    </submittedName>
</protein>
<comment type="cofactor">
    <cofactor evidence="1">
        <name>Mg(2+)</name>
        <dbReference type="ChEBI" id="CHEBI:18420"/>
    </cofactor>
</comment>
<proteinExistence type="inferred from homology"/>
<evidence type="ECO:0000256" key="4">
    <source>
        <dbReference type="ARBA" id="ARBA00022842"/>
    </source>
</evidence>
<dbReference type="PRINTS" id="PR00502">
    <property type="entry name" value="NUDIXFAMILY"/>
</dbReference>
<name>A0A7K1KSK6_9ACTN</name>
<dbReference type="RefSeq" id="WP_312874228.1">
    <property type="nucleotide sequence ID" value="NZ_WOFH01000001.1"/>
</dbReference>
<dbReference type="InterPro" id="IPR020476">
    <property type="entry name" value="Nudix_hydrolase"/>
</dbReference>
<accession>A0A7K1KSK6</accession>
<dbReference type="PROSITE" id="PS51462">
    <property type="entry name" value="NUDIX"/>
    <property type="match status" value="1"/>
</dbReference>
<comment type="similarity">
    <text evidence="2 5">Belongs to the Nudix hydrolase family.</text>
</comment>
<comment type="caution">
    <text evidence="7">The sequence shown here is derived from an EMBL/GenBank/DDBJ whole genome shotgun (WGS) entry which is preliminary data.</text>
</comment>
<keyword evidence="8" id="KW-1185">Reference proteome</keyword>
<organism evidence="7 8">
    <name type="scientific">Actinomadura litoris</name>
    <dbReference type="NCBI Taxonomy" id="2678616"/>
    <lineage>
        <taxon>Bacteria</taxon>
        <taxon>Bacillati</taxon>
        <taxon>Actinomycetota</taxon>
        <taxon>Actinomycetes</taxon>
        <taxon>Streptosporangiales</taxon>
        <taxon>Thermomonosporaceae</taxon>
        <taxon>Actinomadura</taxon>
    </lineage>
</organism>
<dbReference type="CDD" id="cd18876">
    <property type="entry name" value="NUDIX_Hydrolase"/>
    <property type="match status" value="1"/>
</dbReference>
<evidence type="ECO:0000256" key="1">
    <source>
        <dbReference type="ARBA" id="ARBA00001946"/>
    </source>
</evidence>
<dbReference type="Gene3D" id="3.90.79.10">
    <property type="entry name" value="Nucleoside Triphosphate Pyrophosphohydrolase"/>
    <property type="match status" value="1"/>
</dbReference>
<dbReference type="InterPro" id="IPR015797">
    <property type="entry name" value="NUDIX_hydrolase-like_dom_sf"/>
</dbReference>
<evidence type="ECO:0000256" key="2">
    <source>
        <dbReference type="ARBA" id="ARBA00005582"/>
    </source>
</evidence>
<feature type="domain" description="Nudix hydrolase" evidence="6">
    <location>
        <begin position="10"/>
        <end position="139"/>
    </location>
</feature>
<evidence type="ECO:0000259" key="6">
    <source>
        <dbReference type="PROSITE" id="PS51462"/>
    </source>
</evidence>